<feature type="transmembrane region" description="Helical" evidence="2">
    <location>
        <begin position="385"/>
        <end position="402"/>
    </location>
</feature>
<keyword evidence="2" id="KW-0472">Membrane</keyword>
<feature type="transmembrane region" description="Helical" evidence="2">
    <location>
        <begin position="12"/>
        <end position="34"/>
    </location>
</feature>
<reference evidence="4 5" key="1">
    <citation type="journal article" date="2014" name="PLoS Genet.">
        <title>Phylogenetically driven sequencing of extremely halophilic archaea reveals strategies for static and dynamic osmo-response.</title>
        <authorList>
            <person name="Becker E.A."/>
            <person name="Seitzer P.M."/>
            <person name="Tritt A."/>
            <person name="Larsen D."/>
            <person name="Krusor M."/>
            <person name="Yao A.I."/>
            <person name="Wu D."/>
            <person name="Madern D."/>
            <person name="Eisen J.A."/>
            <person name="Darling A.E."/>
            <person name="Facciotti M.T."/>
        </authorList>
    </citation>
    <scope>NUCLEOTIDE SEQUENCE [LARGE SCALE GENOMIC DNA]</scope>
    <source>
        <strain evidence="4 5">DSM 1307</strain>
    </source>
</reference>
<dbReference type="EMBL" id="AOMC01000096">
    <property type="protein sequence ID" value="EMA45627.1"/>
    <property type="molecule type" value="Genomic_DNA"/>
</dbReference>
<feature type="region of interest" description="Disordered" evidence="1">
    <location>
        <begin position="499"/>
        <end position="523"/>
    </location>
</feature>
<feature type="domain" description="YdbS-like PH" evidence="3">
    <location>
        <begin position="406"/>
        <end position="487"/>
    </location>
</feature>
<protein>
    <submittedName>
        <fullName evidence="4">Membrane-flanked domain protein</fullName>
    </submittedName>
</protein>
<feature type="domain" description="YdbS-like PH" evidence="3">
    <location>
        <begin position="240"/>
        <end position="309"/>
    </location>
</feature>
<dbReference type="InterPro" id="IPR014529">
    <property type="entry name" value="UCP026631"/>
</dbReference>
<evidence type="ECO:0000313" key="4">
    <source>
        <dbReference type="EMBL" id="EMA45627.1"/>
    </source>
</evidence>
<evidence type="ECO:0000259" key="3">
    <source>
        <dbReference type="Pfam" id="PF03703"/>
    </source>
</evidence>
<sequence>MKLHQLSLVFRALPRGVQLGSFGFFAVTVVTTTVAAVPGWFALTVAATIGGFLAGVGYEFLYYRRFEYELTTDTLDIGSGVLSRREREIPIRRIQNVDISRGIVQRALSIAAVGIETAGGGGETEADLRYVSYEEAKRLQRDIRRRKRGASDEPTIADEDESEVQGELLFELTPRNLVLLGLVAPDLRAFLPVLFFAVPTLGISIPDLLAESGAFGVGPRGAALAVVSWVGTAAVTAARYYEFRLTRFGDELRYERGLLSRYDGSIPIDKIQQIDVRENVLMRRLGYGSLAVETAGYTPGEGPSGGSEAAIPLAERGRVLDFARSIDGFAFDEPAFSRPPRRARRRYAVRYALVIALVTGVLYALDAGLATVVGRPLGGNWGAVLEFWYVPLVALAVVPFAAHYKWCNRGYDVGAEHVLTRNGFWRRTIAVVPAYRVQTVIQTATPFQRWRSLASVAIDTAGSLSVTDRGARAVDFDASEATTLRETVRRRLGESLTLRRDVSTTNDPADNVPSRTSGDEDHA</sequence>
<dbReference type="PATRIC" id="fig|931277.6.peg.1427"/>
<proteinExistence type="predicted"/>
<dbReference type="OrthoDB" id="107421at2157"/>
<dbReference type="PANTHER" id="PTHR34473">
    <property type="entry name" value="UPF0699 TRANSMEMBRANE PROTEIN YDBS"/>
    <property type="match status" value="1"/>
</dbReference>
<accession>M0MIV3</accession>
<organism evidence="4 5">
    <name type="scientific">Halococcus morrhuae DSM 1307</name>
    <dbReference type="NCBI Taxonomy" id="931277"/>
    <lineage>
        <taxon>Archaea</taxon>
        <taxon>Methanobacteriati</taxon>
        <taxon>Methanobacteriota</taxon>
        <taxon>Stenosarchaea group</taxon>
        <taxon>Halobacteria</taxon>
        <taxon>Halobacteriales</taxon>
        <taxon>Halococcaceae</taxon>
        <taxon>Halococcus</taxon>
    </lineage>
</organism>
<dbReference type="eggNOG" id="arCOG04619">
    <property type="taxonomic scope" value="Archaea"/>
</dbReference>
<feature type="domain" description="YdbS-like PH" evidence="3">
    <location>
        <begin position="63"/>
        <end position="141"/>
    </location>
</feature>
<keyword evidence="2" id="KW-0812">Transmembrane</keyword>
<dbReference type="RefSeq" id="WP_004053296.1">
    <property type="nucleotide sequence ID" value="NZ_AOMC01000096.1"/>
</dbReference>
<gene>
    <name evidence="4" type="ORF">C448_07317</name>
</gene>
<feature type="compositionally biased region" description="Polar residues" evidence="1">
    <location>
        <begin position="503"/>
        <end position="516"/>
    </location>
</feature>
<evidence type="ECO:0000256" key="1">
    <source>
        <dbReference type="SAM" id="MobiDB-lite"/>
    </source>
</evidence>
<comment type="caution">
    <text evidence="4">The sequence shown here is derived from an EMBL/GenBank/DDBJ whole genome shotgun (WGS) entry which is preliminary data.</text>
</comment>
<evidence type="ECO:0000256" key="2">
    <source>
        <dbReference type="SAM" id="Phobius"/>
    </source>
</evidence>
<dbReference type="STRING" id="931277.C448_07317"/>
<evidence type="ECO:0000313" key="5">
    <source>
        <dbReference type="Proteomes" id="UP000011568"/>
    </source>
</evidence>
<dbReference type="Proteomes" id="UP000011568">
    <property type="component" value="Unassembled WGS sequence"/>
</dbReference>
<keyword evidence="5" id="KW-1185">Reference proteome</keyword>
<feature type="transmembrane region" description="Helical" evidence="2">
    <location>
        <begin position="189"/>
        <end position="209"/>
    </location>
</feature>
<name>M0MIV3_HALMO</name>
<feature type="transmembrane region" description="Helical" evidence="2">
    <location>
        <begin position="40"/>
        <end position="61"/>
    </location>
</feature>
<feature type="transmembrane region" description="Helical" evidence="2">
    <location>
        <begin position="221"/>
        <end position="241"/>
    </location>
</feature>
<keyword evidence="2" id="KW-1133">Transmembrane helix</keyword>
<dbReference type="InterPro" id="IPR005182">
    <property type="entry name" value="YdbS-like_PH"/>
</dbReference>
<dbReference type="AlphaFoldDB" id="M0MIV3"/>
<dbReference type="Pfam" id="PF03703">
    <property type="entry name" value="bPH_2"/>
    <property type="match status" value="3"/>
</dbReference>
<feature type="transmembrane region" description="Helical" evidence="2">
    <location>
        <begin position="347"/>
        <end position="365"/>
    </location>
</feature>
<dbReference type="PANTHER" id="PTHR34473:SF3">
    <property type="entry name" value="TRANSMEMBRANE PROTEIN-RELATED"/>
    <property type="match status" value="1"/>
</dbReference>
<dbReference type="PIRSF" id="PIRSF026631">
    <property type="entry name" value="UCP026631"/>
    <property type="match status" value="1"/>
</dbReference>